<feature type="signal peptide" evidence="1">
    <location>
        <begin position="1"/>
        <end position="24"/>
    </location>
</feature>
<gene>
    <name evidence="2" type="ORF">PENTCL1PPCAC_26745</name>
    <name evidence="3" type="ORF">PENTCL1PPCAC_30869</name>
</gene>
<evidence type="ECO:0000256" key="1">
    <source>
        <dbReference type="SAM" id="SignalP"/>
    </source>
</evidence>
<organism evidence="3 4">
    <name type="scientific">Pristionchus entomophagus</name>
    <dbReference type="NCBI Taxonomy" id="358040"/>
    <lineage>
        <taxon>Eukaryota</taxon>
        <taxon>Metazoa</taxon>
        <taxon>Ecdysozoa</taxon>
        <taxon>Nematoda</taxon>
        <taxon>Chromadorea</taxon>
        <taxon>Rhabditida</taxon>
        <taxon>Rhabditina</taxon>
        <taxon>Diplogasteromorpha</taxon>
        <taxon>Diplogasteroidea</taxon>
        <taxon>Neodiplogasteridae</taxon>
        <taxon>Pristionchus</taxon>
    </lineage>
</organism>
<accession>A0AAV5UR25</accession>
<dbReference type="AlphaFoldDB" id="A0AAV5UR25"/>
<proteinExistence type="predicted"/>
<comment type="caution">
    <text evidence="3">The sequence shown here is derived from an EMBL/GenBank/DDBJ whole genome shotgun (WGS) entry which is preliminary data.</text>
</comment>
<dbReference type="EMBL" id="BTSX01000006">
    <property type="protein sequence ID" value="GMT04570.1"/>
    <property type="molecule type" value="Genomic_DNA"/>
</dbReference>
<protein>
    <submittedName>
        <fullName evidence="3">Uncharacterized protein</fullName>
    </submittedName>
</protein>
<evidence type="ECO:0000313" key="3">
    <source>
        <dbReference type="EMBL" id="GMT08695.1"/>
    </source>
</evidence>
<feature type="chain" id="PRO_5044714724" evidence="1">
    <location>
        <begin position="25"/>
        <end position="137"/>
    </location>
</feature>
<evidence type="ECO:0000313" key="2">
    <source>
        <dbReference type="EMBL" id="GMT04570.1"/>
    </source>
</evidence>
<name>A0AAV5UR25_9BILA</name>
<dbReference type="InterPro" id="IPR035291">
    <property type="entry name" value="DUF5354"/>
</dbReference>
<keyword evidence="1" id="KW-0732">Signal</keyword>
<feature type="non-terminal residue" evidence="3">
    <location>
        <position position="1"/>
    </location>
</feature>
<reference evidence="3" key="1">
    <citation type="submission" date="2023-10" db="EMBL/GenBank/DDBJ databases">
        <title>Genome assembly of Pristionchus species.</title>
        <authorList>
            <person name="Yoshida K."/>
            <person name="Sommer R.J."/>
        </authorList>
    </citation>
    <scope>NUCLEOTIDE SEQUENCE</scope>
    <source>
        <strain evidence="3">RS0144</strain>
    </source>
</reference>
<evidence type="ECO:0000313" key="4">
    <source>
        <dbReference type="Proteomes" id="UP001432027"/>
    </source>
</evidence>
<keyword evidence="4" id="KW-1185">Reference proteome</keyword>
<dbReference type="EMBL" id="BTSX01000165">
    <property type="protein sequence ID" value="GMT08695.1"/>
    <property type="molecule type" value="Genomic_DNA"/>
</dbReference>
<dbReference type="Proteomes" id="UP001432027">
    <property type="component" value="Unassembled WGS sequence"/>
</dbReference>
<sequence>SSVMTIHLSLLFISFIALFGAVASLTCYENDEEGNTYTRTNAEWKYCSLTPFASPNGNPRANGIGAATENLNSYNALFGQNTNLYQVLATCLYEKYDFSKINPKLGGEPEYMFRCICNTNGCNKPSTFAKFLSSQKQ</sequence>
<dbReference type="Pfam" id="PF17305">
    <property type="entry name" value="DUF5354"/>
    <property type="match status" value="1"/>
</dbReference>